<feature type="domain" description="Nitrogenase/oxidoreductase component 1" evidence="1">
    <location>
        <begin position="12"/>
        <end position="412"/>
    </location>
</feature>
<evidence type="ECO:0000313" key="2">
    <source>
        <dbReference type="EMBL" id="MFC0243776.1"/>
    </source>
</evidence>
<protein>
    <submittedName>
        <fullName evidence="2">Nitrogenase component 1</fullName>
    </submittedName>
</protein>
<accession>A0ABV6EZW3</accession>
<dbReference type="PANTHER" id="PTHR33712">
    <property type="entry name" value="LIGHT-INDEPENDENT PROTOCHLOROPHYLLIDE REDUCTASE SUBUNIT B"/>
    <property type="match status" value="1"/>
</dbReference>
<dbReference type="SUPFAM" id="SSF53807">
    <property type="entry name" value="Helical backbone' metal receptor"/>
    <property type="match status" value="1"/>
</dbReference>
<sequence>MAAHLTRPRAGCALHGALYAATAIDGVTPLVHATPGCGVQAGLWHGGGCSSGGAWPTSNLSEKHVVFGGASRLREQIKNTRGVVAGELTVVLTGCPAEMIGDDVAAMAQEARDAGDDIIDLATAGFRGSAYQGYAAFLEAAMAQAVAVAPRRTGLVNIFGPVPHQDGTWLAEIEELSRLIAGIGLTPNPVFGPFGGLDSLRASAHAELSVSVSPWSSAAVRALDARFGIPWIESAGLPVGAVATAALLAKIAAAAGEIDEAAARAFIDHERRREAYCLDRLLETLFRQGGPRAFALALPSLHASGIARFLIQTLGWAPAVIVLTDNPASDGRAALQDGLSAVHYSEDDDEIADLIRASAADIVFGSSLERIVADRLGTPLIECATPTNRLSLTTGFGGFRGSLALLEAIVTAAESK</sequence>
<organism evidence="2 3">
    <name type="scientific">Rhodopseudomonas telluris</name>
    <dbReference type="NCBI Taxonomy" id="644215"/>
    <lineage>
        <taxon>Bacteria</taxon>
        <taxon>Pseudomonadati</taxon>
        <taxon>Pseudomonadota</taxon>
        <taxon>Alphaproteobacteria</taxon>
        <taxon>Hyphomicrobiales</taxon>
        <taxon>Nitrobacteraceae</taxon>
        <taxon>Rhodopseudomonas</taxon>
    </lineage>
</organism>
<reference evidence="2 3" key="1">
    <citation type="submission" date="2024-09" db="EMBL/GenBank/DDBJ databases">
        <authorList>
            <person name="Sun Q."/>
            <person name="Mori K."/>
        </authorList>
    </citation>
    <scope>NUCLEOTIDE SEQUENCE [LARGE SCALE GENOMIC DNA]</scope>
    <source>
        <strain evidence="2 3">KCTC 23279</strain>
    </source>
</reference>
<dbReference type="InterPro" id="IPR050152">
    <property type="entry name" value="ChlB/BchB/BchZ"/>
</dbReference>
<evidence type="ECO:0000259" key="1">
    <source>
        <dbReference type="Pfam" id="PF00148"/>
    </source>
</evidence>
<keyword evidence="3" id="KW-1185">Reference proteome</keyword>
<dbReference type="Gene3D" id="3.40.50.1980">
    <property type="entry name" value="Nitrogenase molybdenum iron protein domain"/>
    <property type="match status" value="3"/>
</dbReference>
<dbReference type="InterPro" id="IPR000510">
    <property type="entry name" value="Nase/OxRdtase_comp1"/>
</dbReference>
<gene>
    <name evidence="2" type="ORF">ACFFJ6_25060</name>
</gene>
<dbReference type="EMBL" id="JBHLWM010000012">
    <property type="protein sequence ID" value="MFC0243776.1"/>
    <property type="molecule type" value="Genomic_DNA"/>
</dbReference>
<proteinExistence type="predicted"/>
<dbReference type="Pfam" id="PF00148">
    <property type="entry name" value="Oxidored_nitro"/>
    <property type="match status" value="1"/>
</dbReference>
<comment type="caution">
    <text evidence="2">The sequence shown here is derived from an EMBL/GenBank/DDBJ whole genome shotgun (WGS) entry which is preliminary data.</text>
</comment>
<dbReference type="Proteomes" id="UP001589775">
    <property type="component" value="Unassembled WGS sequence"/>
</dbReference>
<name>A0ABV6EZW3_9BRAD</name>
<dbReference type="PANTHER" id="PTHR33712:SF7">
    <property type="entry name" value="LIGHT-INDEPENDENT PROTOCHLOROPHYLLIDE REDUCTASE SUBUNIT B"/>
    <property type="match status" value="1"/>
</dbReference>
<evidence type="ECO:0000313" key="3">
    <source>
        <dbReference type="Proteomes" id="UP001589775"/>
    </source>
</evidence>
<dbReference type="RefSeq" id="WP_378393083.1">
    <property type="nucleotide sequence ID" value="NZ_JBHLWM010000012.1"/>
</dbReference>